<dbReference type="EMBL" id="MT774394">
    <property type="protein sequence ID" value="QOR59880.1"/>
    <property type="molecule type" value="Genomic_DNA"/>
</dbReference>
<name>A0A7M1S342_9CAUD</name>
<dbReference type="Proteomes" id="UP000593898">
    <property type="component" value="Segment"/>
</dbReference>
<reference evidence="1 2" key="1">
    <citation type="submission" date="2020-07" db="EMBL/GenBank/DDBJ databases">
        <title>Taxonomic proposal: Crassvirales, a new order of highly abundant and diverse bacterial viruses.</title>
        <authorList>
            <person name="Shkoporov A.N."/>
            <person name="Stockdale S.R."/>
            <person name="Guerin E."/>
            <person name="Ross R.P."/>
            <person name="Hill C."/>
        </authorList>
    </citation>
    <scope>NUCLEOTIDE SEQUENCE [LARGE SCALE GENOMIC DNA]</scope>
</reference>
<proteinExistence type="predicted"/>
<evidence type="ECO:0000313" key="2">
    <source>
        <dbReference type="Proteomes" id="UP000593898"/>
    </source>
</evidence>
<dbReference type="KEGG" id="vg:65130496"/>
<evidence type="ECO:0000313" key="1">
    <source>
        <dbReference type="EMBL" id="QOR59880.1"/>
    </source>
</evidence>
<sequence>MEENKFGYLYVLEFSYPAIYEIELTEEDQKLTSDEILEKHGLKEDNCHFMYTENKLELSTLKE</sequence>
<protein>
    <submittedName>
        <fullName evidence="1">Uncharacterized protein</fullName>
    </submittedName>
</protein>
<keyword evidence="2" id="KW-1185">Reference proteome</keyword>
<dbReference type="RefSeq" id="YP_010112038.1">
    <property type="nucleotide sequence ID" value="NC_055887.1"/>
</dbReference>
<accession>A0A7M1S342</accession>
<dbReference type="GeneID" id="65130496"/>
<organism evidence="1 2">
    <name type="scientific">uncultured phage cr271_1</name>
    <dbReference type="NCBI Taxonomy" id="2772078"/>
    <lineage>
        <taxon>Viruses</taxon>
        <taxon>Duplodnaviria</taxon>
        <taxon>Heunggongvirae</taxon>
        <taxon>Uroviricota</taxon>
        <taxon>Caudoviricetes</taxon>
        <taxon>Crassvirales</taxon>
        <taxon>Intestiviridae</taxon>
        <taxon>Obtuvirinae</taxon>
        <taxon>Hacihdavirus</taxon>
        <taxon>Hacihdavirus animalis</taxon>
    </lineage>
</organism>